<dbReference type="AlphaFoldDB" id="A0A133VIH3"/>
<sequence>MSIKWFGLSCFEIEDSTTIVTDPYDGNLFGLDQLDVKGDIVSISHSHLDHNSGKYLARKKETEIIDKPGERVAKGIKVEGIPNETNYKRGNNIYYIFELDRIRICHLGDLGYRLSERKIDEIKPVDVLLIPVGGTEGHEGREAIDLLDKIDASIIIPMHYGVEGMDIGLSDIGRFLESAKEKDLEIIEKDEIEIETLPKNKKIIKLACQTV</sequence>
<dbReference type="Gene3D" id="3.60.15.10">
    <property type="entry name" value="Ribonuclease Z/Hydroxyacylglutathione hydrolase-like"/>
    <property type="match status" value="1"/>
</dbReference>
<dbReference type="PANTHER" id="PTHR42967:SF1">
    <property type="entry name" value="MBL FOLD METALLO-HYDROLASE"/>
    <property type="match status" value="1"/>
</dbReference>
<dbReference type="SUPFAM" id="SSF56281">
    <property type="entry name" value="Metallo-hydrolase/oxidoreductase"/>
    <property type="match status" value="1"/>
</dbReference>
<dbReference type="Pfam" id="PF13483">
    <property type="entry name" value="Lactamase_B_3"/>
    <property type="match status" value="1"/>
</dbReference>
<comment type="caution">
    <text evidence="1">The sequence shown here is derived from an EMBL/GenBank/DDBJ whole genome shotgun (WGS) entry which is preliminary data.</text>
</comment>
<organism evidence="1 2">
    <name type="scientific">candidate division MSBL1 archaeon SCGC-AAA382C18</name>
    <dbReference type="NCBI Taxonomy" id="1698281"/>
    <lineage>
        <taxon>Archaea</taxon>
        <taxon>Methanobacteriati</taxon>
        <taxon>Methanobacteriota</taxon>
        <taxon>candidate division MSBL1</taxon>
    </lineage>
</organism>
<dbReference type="PANTHER" id="PTHR42967">
    <property type="entry name" value="METAL DEPENDENT HYDROLASE"/>
    <property type="match status" value="1"/>
</dbReference>
<name>A0A133VIH3_9EURY</name>
<evidence type="ECO:0000313" key="2">
    <source>
        <dbReference type="Proteomes" id="UP000070404"/>
    </source>
</evidence>
<evidence type="ECO:0008006" key="3">
    <source>
        <dbReference type="Google" id="ProtNLM"/>
    </source>
</evidence>
<proteinExistence type="predicted"/>
<evidence type="ECO:0000313" key="1">
    <source>
        <dbReference type="EMBL" id="KXB06239.1"/>
    </source>
</evidence>
<reference evidence="1 2" key="1">
    <citation type="journal article" date="2016" name="Sci. Rep.">
        <title>Metabolic traits of an uncultured archaeal lineage -MSBL1- from brine pools of the Red Sea.</title>
        <authorList>
            <person name="Mwirichia R."/>
            <person name="Alam I."/>
            <person name="Rashid M."/>
            <person name="Vinu M."/>
            <person name="Ba-Alawi W."/>
            <person name="Anthony Kamau A."/>
            <person name="Kamanda Ngugi D."/>
            <person name="Goker M."/>
            <person name="Klenk H.P."/>
            <person name="Bajic V."/>
            <person name="Stingl U."/>
        </authorList>
    </citation>
    <scope>NUCLEOTIDE SEQUENCE [LARGE SCALE GENOMIC DNA]</scope>
    <source>
        <strain evidence="1">SCGC-AAA382C18</strain>
    </source>
</reference>
<accession>A0A133VIH3</accession>
<protein>
    <recommendedName>
        <fullName evidence="3">Zn-dependent hydrolase</fullName>
    </recommendedName>
</protein>
<dbReference type="InterPro" id="IPR036866">
    <property type="entry name" value="RibonucZ/Hydroxyglut_hydro"/>
</dbReference>
<dbReference type="Proteomes" id="UP000070404">
    <property type="component" value="Unassembled WGS sequence"/>
</dbReference>
<dbReference type="EMBL" id="LHYF01000045">
    <property type="protein sequence ID" value="KXB06239.1"/>
    <property type="molecule type" value="Genomic_DNA"/>
</dbReference>
<gene>
    <name evidence="1" type="ORF">AKJ52_02415</name>
</gene>
<keyword evidence="2" id="KW-1185">Reference proteome</keyword>